<feature type="short sequence motif" description="GXSXG" evidence="4">
    <location>
        <begin position="35"/>
        <end position="39"/>
    </location>
</feature>
<evidence type="ECO:0000313" key="6">
    <source>
        <dbReference type="EMBL" id="PJF48704.1"/>
    </source>
</evidence>
<proteinExistence type="predicted"/>
<evidence type="ECO:0000259" key="5">
    <source>
        <dbReference type="PROSITE" id="PS51635"/>
    </source>
</evidence>
<comment type="caution">
    <text evidence="6">The sequence shown here is derived from an EMBL/GenBank/DDBJ whole genome shotgun (WGS) entry which is preliminary data.</text>
</comment>
<organism evidence="6 7">
    <name type="scientific">Candidatus Thermofonsia Clade 3 bacterium</name>
    <dbReference type="NCBI Taxonomy" id="2364212"/>
    <lineage>
        <taxon>Bacteria</taxon>
        <taxon>Bacillati</taxon>
        <taxon>Chloroflexota</taxon>
        <taxon>Candidatus Thermofontia</taxon>
        <taxon>Candidatus Thermofonsia Clade 3</taxon>
    </lineage>
</organism>
<dbReference type="InterPro" id="IPR050301">
    <property type="entry name" value="NTE"/>
</dbReference>
<dbReference type="Pfam" id="PF01734">
    <property type="entry name" value="Patatin"/>
    <property type="match status" value="1"/>
</dbReference>
<feature type="active site" description="Nucleophile" evidence="4">
    <location>
        <position position="37"/>
    </location>
</feature>
<keyword evidence="3 4" id="KW-0443">Lipid metabolism</keyword>
<evidence type="ECO:0000256" key="4">
    <source>
        <dbReference type="PROSITE-ProRule" id="PRU01161"/>
    </source>
</evidence>
<feature type="domain" description="PNPLA" evidence="5">
    <location>
        <begin position="4"/>
        <end position="179"/>
    </location>
</feature>
<evidence type="ECO:0000313" key="7">
    <source>
        <dbReference type="Proteomes" id="UP000230790"/>
    </source>
</evidence>
<feature type="active site" description="Proton acceptor" evidence="4">
    <location>
        <position position="166"/>
    </location>
</feature>
<dbReference type="PROSITE" id="PS51635">
    <property type="entry name" value="PNPLA"/>
    <property type="match status" value="1"/>
</dbReference>
<name>A0A2M8QG04_9CHLR</name>
<dbReference type="Proteomes" id="UP000230790">
    <property type="component" value="Unassembled WGS sequence"/>
</dbReference>
<dbReference type="GO" id="GO:0016042">
    <property type="term" value="P:lipid catabolic process"/>
    <property type="evidence" value="ECO:0007669"/>
    <property type="project" value="UniProtKB-UniRule"/>
</dbReference>
<gene>
    <name evidence="6" type="ORF">CUN48_02295</name>
</gene>
<dbReference type="SUPFAM" id="SSF52151">
    <property type="entry name" value="FabD/lysophospholipase-like"/>
    <property type="match status" value="1"/>
</dbReference>
<protein>
    <recommendedName>
        <fullName evidence="5">PNPLA domain-containing protein</fullName>
    </recommendedName>
</protein>
<feature type="short sequence motif" description="GXGXXG" evidence="4">
    <location>
        <begin position="8"/>
        <end position="13"/>
    </location>
</feature>
<dbReference type="PANTHER" id="PTHR14226:SF29">
    <property type="entry name" value="NEUROPATHY TARGET ESTERASE SWS"/>
    <property type="match status" value="1"/>
</dbReference>
<dbReference type="Gene3D" id="3.40.1090.10">
    <property type="entry name" value="Cytosolic phospholipase A2 catalytic domain"/>
    <property type="match status" value="2"/>
</dbReference>
<evidence type="ECO:0000256" key="2">
    <source>
        <dbReference type="ARBA" id="ARBA00022963"/>
    </source>
</evidence>
<evidence type="ECO:0000256" key="1">
    <source>
        <dbReference type="ARBA" id="ARBA00022801"/>
    </source>
</evidence>
<evidence type="ECO:0000256" key="3">
    <source>
        <dbReference type="ARBA" id="ARBA00023098"/>
    </source>
</evidence>
<sequence length="299" mass="32203">MRAFVLSGGGNRGPLQAGAVKALLQHGVAPDMVVGSSVGALHGAYLAAEPTLAQAERMIQLWRDAGRRRLFSSSPLRSMLKALHGSDHLADSRRIRAYIEQSLPNHVRTFGDLQIPLYVTICHLQTLTLYLYGDDPSAPLIDAVLTSAAVPGFFPPTYHNGQAFVDGGVISNLPILVALARGATEIWALDLSFEVDAGASLRGAFEIAGYAIKRPLYSLALRELEAAVQTPGVTVHHIALPAYANLQLGDFSKTQVMLAEGERLACAYLAHPRPNQICYPHRYTARDLPPGPPGARPFL</sequence>
<dbReference type="EMBL" id="PGTN01000008">
    <property type="protein sequence ID" value="PJF48704.1"/>
    <property type="molecule type" value="Genomic_DNA"/>
</dbReference>
<keyword evidence="2 4" id="KW-0442">Lipid degradation</keyword>
<dbReference type="InterPro" id="IPR016035">
    <property type="entry name" value="Acyl_Trfase/lysoPLipase"/>
</dbReference>
<dbReference type="AlphaFoldDB" id="A0A2M8QG04"/>
<feature type="short sequence motif" description="DGA/G" evidence="4">
    <location>
        <begin position="166"/>
        <end position="168"/>
    </location>
</feature>
<accession>A0A2M8QG04</accession>
<keyword evidence="1 4" id="KW-0378">Hydrolase</keyword>
<dbReference type="PANTHER" id="PTHR14226">
    <property type="entry name" value="NEUROPATHY TARGET ESTERASE/SWISS CHEESE D.MELANOGASTER"/>
    <property type="match status" value="1"/>
</dbReference>
<dbReference type="InterPro" id="IPR002641">
    <property type="entry name" value="PNPLA_dom"/>
</dbReference>
<reference evidence="6 7" key="1">
    <citation type="submission" date="2017-11" db="EMBL/GenBank/DDBJ databases">
        <title>Evolution of Phototrophy in the Chloroflexi Phylum Driven by Horizontal Gene Transfer.</title>
        <authorList>
            <person name="Ward L.M."/>
            <person name="Hemp J."/>
            <person name="Shih P.M."/>
            <person name="Mcglynn S.E."/>
            <person name="Fischer W."/>
        </authorList>
    </citation>
    <scope>NUCLEOTIDE SEQUENCE [LARGE SCALE GENOMIC DNA]</scope>
    <source>
        <strain evidence="6">JP3_7</strain>
    </source>
</reference>
<dbReference type="GO" id="GO:0016787">
    <property type="term" value="F:hydrolase activity"/>
    <property type="evidence" value="ECO:0007669"/>
    <property type="project" value="UniProtKB-UniRule"/>
</dbReference>